<dbReference type="Proteomes" id="UP000439522">
    <property type="component" value="Unassembled WGS sequence"/>
</dbReference>
<reference evidence="2 3" key="1">
    <citation type="submission" date="2019-12" db="EMBL/GenBank/DDBJ databases">
        <title>Genomic-based taxomic classification of the family Erythrobacteraceae.</title>
        <authorList>
            <person name="Xu L."/>
        </authorList>
    </citation>
    <scope>NUCLEOTIDE SEQUENCE [LARGE SCALE GENOMIC DNA]</scope>
    <source>
        <strain evidence="2 3">100921-2</strain>
    </source>
</reference>
<keyword evidence="3" id="KW-1185">Reference proteome</keyword>
<dbReference type="AlphaFoldDB" id="A0A6I4TBI1"/>
<protein>
    <submittedName>
        <fullName evidence="2">Uncharacterized protein</fullName>
    </submittedName>
</protein>
<evidence type="ECO:0000256" key="1">
    <source>
        <dbReference type="SAM" id="SignalP"/>
    </source>
</evidence>
<evidence type="ECO:0000313" key="2">
    <source>
        <dbReference type="EMBL" id="MXO74612.1"/>
    </source>
</evidence>
<proteinExistence type="predicted"/>
<comment type="caution">
    <text evidence="2">The sequence shown here is derived from an EMBL/GenBank/DDBJ whole genome shotgun (WGS) entry which is preliminary data.</text>
</comment>
<gene>
    <name evidence="2" type="ORF">GRI40_05165</name>
</gene>
<feature type="chain" id="PRO_5026108969" evidence="1">
    <location>
        <begin position="31"/>
        <end position="112"/>
    </location>
</feature>
<evidence type="ECO:0000313" key="3">
    <source>
        <dbReference type="Proteomes" id="UP000439522"/>
    </source>
</evidence>
<feature type="signal peptide" evidence="1">
    <location>
        <begin position="1"/>
        <end position="30"/>
    </location>
</feature>
<sequence length="112" mass="11762">MTGFSHPAAVRRAALLSSIALFAVATPSAAQTVVIQPDATPLNDTDCNFDTTSPVIVTPPCTFDGTRTVTYNGRTRVARNSTTDFLIDTYTVAFSGNLKVDGLPVQTGPDAV</sequence>
<dbReference type="RefSeq" id="WP_160610353.1">
    <property type="nucleotide sequence ID" value="NZ_WTZA01000001.1"/>
</dbReference>
<accession>A0A6I4TBI1</accession>
<keyword evidence="1" id="KW-0732">Signal</keyword>
<name>A0A6I4TBI1_9SPHN</name>
<dbReference type="EMBL" id="WTZA01000001">
    <property type="protein sequence ID" value="MXO74612.1"/>
    <property type="molecule type" value="Genomic_DNA"/>
</dbReference>
<organism evidence="2 3">
    <name type="scientific">Tsuneonella aeria</name>
    <dbReference type="NCBI Taxonomy" id="1837929"/>
    <lineage>
        <taxon>Bacteria</taxon>
        <taxon>Pseudomonadati</taxon>
        <taxon>Pseudomonadota</taxon>
        <taxon>Alphaproteobacteria</taxon>
        <taxon>Sphingomonadales</taxon>
        <taxon>Erythrobacteraceae</taxon>
        <taxon>Tsuneonella</taxon>
    </lineage>
</organism>